<evidence type="ECO:0000256" key="1">
    <source>
        <dbReference type="SAM" id="Phobius"/>
    </source>
</evidence>
<organism evidence="3">
    <name type="scientific">viral metagenome</name>
    <dbReference type="NCBI Taxonomy" id="1070528"/>
    <lineage>
        <taxon>unclassified sequences</taxon>
        <taxon>metagenomes</taxon>
        <taxon>organismal metagenomes</taxon>
    </lineage>
</organism>
<feature type="domain" description="Minor capsid protein P9 transmembrane helices" evidence="2">
    <location>
        <begin position="9"/>
        <end position="77"/>
    </location>
</feature>
<keyword evidence="1" id="KW-0812">Transmembrane</keyword>
<dbReference type="EMBL" id="MN739061">
    <property type="protein sequence ID" value="QHS86739.1"/>
    <property type="molecule type" value="Genomic_DNA"/>
</dbReference>
<dbReference type="AlphaFoldDB" id="A0A6C0B5A6"/>
<evidence type="ECO:0000259" key="2">
    <source>
        <dbReference type="Pfam" id="PF19066"/>
    </source>
</evidence>
<keyword evidence="1" id="KW-0472">Membrane</keyword>
<accession>A0A6C0B5A6</accession>
<protein>
    <recommendedName>
        <fullName evidence="2">Minor capsid protein P9 transmembrane helices domain-containing protein</fullName>
    </recommendedName>
</protein>
<evidence type="ECO:0000313" key="3">
    <source>
        <dbReference type="EMBL" id="QHS86739.1"/>
    </source>
</evidence>
<feature type="transmembrane region" description="Helical" evidence="1">
    <location>
        <begin position="59"/>
        <end position="76"/>
    </location>
</feature>
<reference evidence="3" key="1">
    <citation type="journal article" date="2020" name="Nature">
        <title>Giant virus diversity and host interactions through global metagenomics.</title>
        <authorList>
            <person name="Schulz F."/>
            <person name="Roux S."/>
            <person name="Paez-Espino D."/>
            <person name="Jungbluth S."/>
            <person name="Walsh D.A."/>
            <person name="Denef V.J."/>
            <person name="McMahon K.D."/>
            <person name="Konstantinidis K.T."/>
            <person name="Eloe-Fadrosh E.A."/>
            <person name="Kyrpides N.C."/>
            <person name="Woyke T."/>
        </authorList>
    </citation>
    <scope>NUCLEOTIDE SEQUENCE</scope>
    <source>
        <strain evidence="3">GVMAG-M-3300009422-16</strain>
    </source>
</reference>
<keyword evidence="1" id="KW-1133">Transmembrane helix</keyword>
<name>A0A6C0B5A6_9ZZZZ</name>
<dbReference type="Pfam" id="PF19066">
    <property type="entry name" value="P9_TM"/>
    <property type="match status" value="1"/>
</dbReference>
<proteinExistence type="predicted"/>
<dbReference type="InterPro" id="IPR043915">
    <property type="entry name" value="P9_TM"/>
</dbReference>
<sequence>MNNKIGDKFWYDDIMVLVNKERLLNFIPNKNNSIEENLNSSVRFIIYLSLFLICYSKNFNYVILIILAFITTYIAYTEIYNKVIENFNAVSTVAPTPDNPTGNVLQSDYQNVDRKLDNLLKDHALQNKIKKSLDHKLYRDESDIFDSMHSQRTFYTMPVTTIPNKQKDFAEFLYKMPTTCKEGNGEKCINNLYTPHRQSILDNSSDIITKTIIPSTLNKTWKQKLSRAKAGERAIEKALPRQNN</sequence>